<dbReference type="EMBL" id="MJBS01000203">
    <property type="protein sequence ID" value="OHE91076.1"/>
    <property type="molecule type" value="Genomic_DNA"/>
</dbReference>
<sequence>MLDGGGRICASKPHARRPIDRPFHPRVAPRSRHHRTTGLPASCKGRTLLGTARWGRGSGGSNCVPAYGRPLREREPGVLGVIGMTFSDATLAYRISHTRACSPLQLVPMFGVSMNGVASFV</sequence>
<gene>
    <name evidence="2" type="ORF">CORC01_13632</name>
</gene>
<comment type="caution">
    <text evidence="2">The sequence shown here is derived from an EMBL/GenBank/DDBJ whole genome shotgun (WGS) entry which is preliminary data.</text>
</comment>
<proteinExistence type="predicted"/>
<evidence type="ECO:0000313" key="2">
    <source>
        <dbReference type="EMBL" id="OHE91076.1"/>
    </source>
</evidence>
<evidence type="ECO:0000256" key="1">
    <source>
        <dbReference type="SAM" id="MobiDB-lite"/>
    </source>
</evidence>
<dbReference type="OrthoDB" id="10362595at2759"/>
<dbReference type="GeneID" id="34566758"/>
<feature type="region of interest" description="Disordered" evidence="1">
    <location>
        <begin position="1"/>
        <end position="42"/>
    </location>
</feature>
<organism evidence="2 3">
    <name type="scientific">Colletotrichum orchidophilum</name>
    <dbReference type="NCBI Taxonomy" id="1209926"/>
    <lineage>
        <taxon>Eukaryota</taxon>
        <taxon>Fungi</taxon>
        <taxon>Dikarya</taxon>
        <taxon>Ascomycota</taxon>
        <taxon>Pezizomycotina</taxon>
        <taxon>Sordariomycetes</taxon>
        <taxon>Hypocreomycetidae</taxon>
        <taxon>Glomerellales</taxon>
        <taxon>Glomerellaceae</taxon>
        <taxon>Colletotrichum</taxon>
    </lineage>
</organism>
<dbReference type="Proteomes" id="UP000176998">
    <property type="component" value="Unassembled WGS sequence"/>
</dbReference>
<dbReference type="RefSeq" id="XP_022468250.1">
    <property type="nucleotide sequence ID" value="XM_022625248.1"/>
</dbReference>
<dbReference type="AlphaFoldDB" id="A0A1G4APN6"/>
<keyword evidence="3" id="KW-1185">Reference proteome</keyword>
<accession>A0A1G4APN6</accession>
<evidence type="ECO:0000313" key="3">
    <source>
        <dbReference type="Proteomes" id="UP000176998"/>
    </source>
</evidence>
<reference evidence="2" key="1">
    <citation type="submission" date="2016-09" db="EMBL/GenBank/DDBJ databases">
        <authorList>
            <person name="Capua I."/>
            <person name="De Benedictis P."/>
            <person name="Joannis T."/>
            <person name="Lombin L.H."/>
            <person name="Cattoli G."/>
        </authorList>
    </citation>
    <scope>NUCLEOTIDE SEQUENCE [LARGE SCALE GENOMIC DNA]</scope>
    <source>
        <strain evidence="2">IMI 309357</strain>
    </source>
</reference>
<name>A0A1G4APN6_9PEZI</name>
<protein>
    <submittedName>
        <fullName evidence="2">Uncharacterized protein</fullName>
    </submittedName>
</protein>
<feature type="compositionally biased region" description="Basic residues" evidence="1">
    <location>
        <begin position="27"/>
        <end position="36"/>
    </location>
</feature>